<dbReference type="EMBL" id="ML170173">
    <property type="protein sequence ID" value="TDL22737.1"/>
    <property type="molecule type" value="Genomic_DNA"/>
</dbReference>
<sequence>MCQITRSENPLEVTEVLSTLSLDDNRAFTEDLANRREMRVYGKSYPDVRAMITDWLRKFGSQGFILVCMEGCDLNAQQYFFGRTTSGVLILVSKVFTTQNRQTMKQENRKQVLPIDILNVESRIAREIESWAMETSRKVAFISSMTFTAQNNSANRVSFGEIPPGAVKRGGQASCAASGSWEVIQYEPTRFKKSEEYLGGKSVKSELEYAW</sequence>
<dbReference type="VEuPathDB" id="FungiDB:BD410DRAFT_195375"/>
<keyword evidence="2" id="KW-1185">Reference proteome</keyword>
<name>A0A4Y7Q4Z6_9AGAM</name>
<proteinExistence type="predicted"/>
<evidence type="ECO:0000313" key="1">
    <source>
        <dbReference type="EMBL" id="TDL22737.1"/>
    </source>
</evidence>
<dbReference type="AlphaFoldDB" id="A0A4Y7Q4Z6"/>
<dbReference type="STRING" id="50990.A0A4Y7Q4Z6"/>
<gene>
    <name evidence="1" type="ORF">BD410DRAFT_195375</name>
</gene>
<dbReference type="Proteomes" id="UP000294933">
    <property type="component" value="Unassembled WGS sequence"/>
</dbReference>
<protein>
    <submittedName>
        <fullName evidence="1">Uncharacterized protein</fullName>
    </submittedName>
</protein>
<reference evidence="1 2" key="1">
    <citation type="submission" date="2018-06" db="EMBL/GenBank/DDBJ databases">
        <title>A transcriptomic atlas of mushroom development highlights an independent origin of complex multicellularity.</title>
        <authorList>
            <consortium name="DOE Joint Genome Institute"/>
            <person name="Krizsan K."/>
            <person name="Almasi E."/>
            <person name="Merenyi Z."/>
            <person name="Sahu N."/>
            <person name="Viragh M."/>
            <person name="Koszo T."/>
            <person name="Mondo S."/>
            <person name="Kiss B."/>
            <person name="Balint B."/>
            <person name="Kues U."/>
            <person name="Barry K."/>
            <person name="Hegedus J.C."/>
            <person name="Henrissat B."/>
            <person name="Johnson J."/>
            <person name="Lipzen A."/>
            <person name="Ohm R."/>
            <person name="Nagy I."/>
            <person name="Pangilinan J."/>
            <person name="Yan J."/>
            <person name="Xiong Y."/>
            <person name="Grigoriev I.V."/>
            <person name="Hibbett D.S."/>
            <person name="Nagy L.G."/>
        </authorList>
    </citation>
    <scope>NUCLEOTIDE SEQUENCE [LARGE SCALE GENOMIC DNA]</scope>
    <source>
        <strain evidence="1 2">SZMC22713</strain>
    </source>
</reference>
<accession>A0A4Y7Q4Z6</accession>
<organism evidence="1 2">
    <name type="scientific">Rickenella mellea</name>
    <dbReference type="NCBI Taxonomy" id="50990"/>
    <lineage>
        <taxon>Eukaryota</taxon>
        <taxon>Fungi</taxon>
        <taxon>Dikarya</taxon>
        <taxon>Basidiomycota</taxon>
        <taxon>Agaricomycotina</taxon>
        <taxon>Agaricomycetes</taxon>
        <taxon>Hymenochaetales</taxon>
        <taxon>Rickenellaceae</taxon>
        <taxon>Rickenella</taxon>
    </lineage>
</organism>
<evidence type="ECO:0000313" key="2">
    <source>
        <dbReference type="Proteomes" id="UP000294933"/>
    </source>
</evidence>